<dbReference type="InterPro" id="IPR058673">
    <property type="entry name" value="HHO5-like_N"/>
</dbReference>
<dbReference type="EMBL" id="VIEB01000185">
    <property type="protein sequence ID" value="TQE01981.1"/>
    <property type="molecule type" value="Genomic_DNA"/>
</dbReference>
<keyword evidence="3" id="KW-0238">DNA-binding</keyword>
<name>A0A540MT98_MALBA</name>
<dbReference type="Pfam" id="PF00249">
    <property type="entry name" value="Myb_DNA-binding"/>
    <property type="match status" value="1"/>
</dbReference>
<reference evidence="8 9" key="1">
    <citation type="journal article" date="2019" name="G3 (Bethesda)">
        <title>Sequencing of a Wild Apple (Malus baccata) Genome Unravels the Differences Between Cultivated and Wild Apple Species Regarding Disease Resistance and Cold Tolerance.</title>
        <authorList>
            <person name="Chen X."/>
        </authorList>
    </citation>
    <scope>NUCLEOTIDE SEQUENCE [LARGE SCALE GENOMIC DNA]</scope>
    <source>
        <strain evidence="9">cv. Shandingzi</strain>
        <tissue evidence="8">Leaves</tissue>
    </source>
</reference>
<dbReference type="SUPFAM" id="SSF46689">
    <property type="entry name" value="Homeodomain-like"/>
    <property type="match status" value="1"/>
</dbReference>
<feature type="compositionally biased region" description="Low complexity" evidence="6">
    <location>
        <begin position="233"/>
        <end position="252"/>
    </location>
</feature>
<evidence type="ECO:0000256" key="5">
    <source>
        <dbReference type="ARBA" id="ARBA00023242"/>
    </source>
</evidence>
<feature type="region of interest" description="Disordered" evidence="6">
    <location>
        <begin position="211"/>
        <end position="257"/>
    </location>
</feature>
<evidence type="ECO:0000256" key="2">
    <source>
        <dbReference type="ARBA" id="ARBA00023015"/>
    </source>
</evidence>
<feature type="domain" description="HTH myb-type" evidence="7">
    <location>
        <begin position="253"/>
        <end position="311"/>
    </location>
</feature>
<dbReference type="GO" id="GO:0003700">
    <property type="term" value="F:DNA-binding transcription factor activity"/>
    <property type="evidence" value="ECO:0007669"/>
    <property type="project" value="InterPro"/>
</dbReference>
<dbReference type="FunFam" id="1.10.10.60:FF:000002">
    <property type="entry name" value="Myb family transcription factor"/>
    <property type="match status" value="1"/>
</dbReference>
<evidence type="ECO:0000256" key="4">
    <source>
        <dbReference type="ARBA" id="ARBA00023163"/>
    </source>
</evidence>
<dbReference type="AlphaFoldDB" id="A0A540MT98"/>
<dbReference type="InterPro" id="IPR009057">
    <property type="entry name" value="Homeodomain-like_sf"/>
</dbReference>
<accession>A0A540MT98</accession>
<keyword evidence="2" id="KW-0805">Transcription regulation</keyword>
<feature type="compositionally biased region" description="Gly residues" evidence="6">
    <location>
        <begin position="221"/>
        <end position="230"/>
    </location>
</feature>
<dbReference type="PANTHER" id="PTHR31003:SF22">
    <property type="entry name" value="TRANSCRIPTION FACTOR HHO5"/>
    <property type="match status" value="1"/>
</dbReference>
<comment type="subcellular location">
    <subcellularLocation>
        <location evidence="1">Nucleus</location>
    </subcellularLocation>
</comment>
<gene>
    <name evidence="8" type="ORF">C1H46_012415</name>
</gene>
<dbReference type="PANTHER" id="PTHR31003">
    <property type="entry name" value="MYB FAMILY TRANSCRIPTION FACTOR"/>
    <property type="match status" value="1"/>
</dbReference>
<dbReference type="Pfam" id="PF26575">
    <property type="entry name" value="HHO5_N"/>
    <property type="match status" value="1"/>
</dbReference>
<keyword evidence="5" id="KW-0539">Nucleus</keyword>
<comment type="caution">
    <text evidence="8">The sequence shown here is derived from an EMBL/GenBank/DDBJ whole genome shotgun (WGS) entry which is preliminary data.</text>
</comment>
<evidence type="ECO:0000313" key="8">
    <source>
        <dbReference type="EMBL" id="TQE01981.1"/>
    </source>
</evidence>
<keyword evidence="9" id="KW-1185">Reference proteome</keyword>
<dbReference type="STRING" id="106549.A0A540MT98"/>
<evidence type="ECO:0000313" key="9">
    <source>
        <dbReference type="Proteomes" id="UP000315295"/>
    </source>
</evidence>
<dbReference type="PROSITE" id="PS51294">
    <property type="entry name" value="HTH_MYB"/>
    <property type="match status" value="1"/>
</dbReference>
<feature type="compositionally biased region" description="Basic residues" evidence="6">
    <location>
        <begin position="388"/>
        <end position="399"/>
    </location>
</feature>
<proteinExistence type="predicted"/>
<evidence type="ECO:0000256" key="6">
    <source>
        <dbReference type="SAM" id="MobiDB-lite"/>
    </source>
</evidence>
<dbReference type="InterPro" id="IPR044787">
    <property type="entry name" value="HHO5-like"/>
</dbReference>
<feature type="region of interest" description="Disordered" evidence="6">
    <location>
        <begin position="314"/>
        <end position="399"/>
    </location>
</feature>
<dbReference type="InterPro" id="IPR006447">
    <property type="entry name" value="Myb_dom_plants"/>
</dbReference>
<dbReference type="GO" id="GO:0003677">
    <property type="term" value="F:DNA binding"/>
    <property type="evidence" value="ECO:0007669"/>
    <property type="project" value="UniProtKB-KW"/>
</dbReference>
<dbReference type="NCBIfam" id="TIGR01557">
    <property type="entry name" value="myb_SHAQKYF"/>
    <property type="match status" value="1"/>
</dbReference>
<dbReference type="Proteomes" id="UP000315295">
    <property type="component" value="Unassembled WGS sequence"/>
</dbReference>
<sequence length="399" mass="43989">MELLSLDSSPLFVPKTITDFLAQLSAIKDGSQRSSELDGYVKRLEDELRKVEVFKRELPLCMLLLRDVIERLKEEGMRWRRMEERPVMAEFIPWKGNSEEDGGAVSGKENIDKKNWMSSAQLWSTSINVFDYTKHDSELKLGNEEDDRSAAENPIELSNKKGVGGALLAFKGQNELSGFANPRLKGDKEVTVVPNLCLMTPLMSEALAGSANANSKTNHGCRGGRSGSGMAGQLKLQNKAQQQPQQQQQQPLRKQRRCWSAELHRRFVDALQQLGGTQVATPKQIRELMQVEGLTNDEVKSHLQKYRLHIRKLPPSSAAGQGNDLLVPLDHSGEHTKANNAQSGSPQGPLLAGGFAKGRSTTGGESGDSREGEEDEKSDGQSWTSGNHNHHHHQGAGDV</sequence>
<keyword evidence="4" id="KW-0804">Transcription</keyword>
<evidence type="ECO:0000259" key="7">
    <source>
        <dbReference type="PROSITE" id="PS51294"/>
    </source>
</evidence>
<dbReference type="Gene3D" id="1.10.10.60">
    <property type="entry name" value="Homeodomain-like"/>
    <property type="match status" value="1"/>
</dbReference>
<evidence type="ECO:0000256" key="3">
    <source>
        <dbReference type="ARBA" id="ARBA00023125"/>
    </source>
</evidence>
<evidence type="ECO:0000256" key="1">
    <source>
        <dbReference type="ARBA" id="ARBA00004123"/>
    </source>
</evidence>
<organism evidence="8 9">
    <name type="scientific">Malus baccata</name>
    <name type="common">Siberian crab apple</name>
    <name type="synonym">Pyrus baccata</name>
    <dbReference type="NCBI Taxonomy" id="106549"/>
    <lineage>
        <taxon>Eukaryota</taxon>
        <taxon>Viridiplantae</taxon>
        <taxon>Streptophyta</taxon>
        <taxon>Embryophyta</taxon>
        <taxon>Tracheophyta</taxon>
        <taxon>Spermatophyta</taxon>
        <taxon>Magnoliopsida</taxon>
        <taxon>eudicotyledons</taxon>
        <taxon>Gunneridae</taxon>
        <taxon>Pentapetalae</taxon>
        <taxon>rosids</taxon>
        <taxon>fabids</taxon>
        <taxon>Rosales</taxon>
        <taxon>Rosaceae</taxon>
        <taxon>Amygdaloideae</taxon>
        <taxon>Maleae</taxon>
        <taxon>Malus</taxon>
    </lineage>
</organism>
<dbReference type="InterPro" id="IPR001005">
    <property type="entry name" value="SANT/Myb"/>
</dbReference>
<dbReference type="InterPro" id="IPR017930">
    <property type="entry name" value="Myb_dom"/>
</dbReference>
<protein>
    <recommendedName>
        <fullName evidence="7">HTH myb-type domain-containing protein</fullName>
    </recommendedName>
</protein>
<dbReference type="GO" id="GO:0005634">
    <property type="term" value="C:nucleus"/>
    <property type="evidence" value="ECO:0007669"/>
    <property type="project" value="UniProtKB-SubCell"/>
</dbReference>